<dbReference type="Pfam" id="PF00248">
    <property type="entry name" value="Aldo_ket_red"/>
    <property type="match status" value="1"/>
</dbReference>
<dbReference type="Proteomes" id="UP000258309">
    <property type="component" value="Unassembled WGS sequence"/>
</dbReference>
<keyword evidence="4" id="KW-1185">Reference proteome</keyword>
<evidence type="ECO:0000313" key="4">
    <source>
        <dbReference type="Proteomes" id="UP000258309"/>
    </source>
</evidence>
<name>A0A3E2GZM3_SCYLI</name>
<dbReference type="InterPro" id="IPR023210">
    <property type="entry name" value="NADP_OxRdtase_dom"/>
</dbReference>
<dbReference type="Gene3D" id="3.20.20.100">
    <property type="entry name" value="NADP-dependent oxidoreductase domain"/>
    <property type="match status" value="1"/>
</dbReference>
<dbReference type="OMA" id="MSDFYTT"/>
<comment type="caution">
    <text evidence="3">The sequence shown here is derived from an EMBL/GenBank/DDBJ whole genome shotgun (WGS) entry which is preliminary data.</text>
</comment>
<protein>
    <recommendedName>
        <fullName evidence="2">NADP-dependent oxidoreductase domain-containing protein</fullName>
    </recommendedName>
</protein>
<reference evidence="3 4" key="1">
    <citation type="submission" date="2018-05" db="EMBL/GenBank/DDBJ databases">
        <title>Draft genome sequence of Scytalidium lignicola DSM 105466, a ubiquitous saprotrophic fungus.</title>
        <authorList>
            <person name="Buettner E."/>
            <person name="Gebauer A.M."/>
            <person name="Hofrichter M."/>
            <person name="Liers C."/>
            <person name="Kellner H."/>
        </authorList>
    </citation>
    <scope>NUCLEOTIDE SEQUENCE [LARGE SCALE GENOMIC DNA]</scope>
    <source>
        <strain evidence="3 4">DSM 105466</strain>
    </source>
</reference>
<gene>
    <name evidence="3" type="ORF">B7463_g9726</name>
</gene>
<evidence type="ECO:0000313" key="3">
    <source>
        <dbReference type="EMBL" id="RFU26610.1"/>
    </source>
</evidence>
<feature type="non-terminal residue" evidence="3">
    <location>
        <position position="1"/>
    </location>
</feature>
<dbReference type="OrthoDB" id="37537at2759"/>
<dbReference type="STRING" id="5539.A0A3E2GZM3"/>
<dbReference type="InterPro" id="IPR050791">
    <property type="entry name" value="Aldo-Keto_reductase"/>
</dbReference>
<dbReference type="InterPro" id="IPR020471">
    <property type="entry name" value="AKR"/>
</dbReference>
<evidence type="ECO:0000259" key="2">
    <source>
        <dbReference type="Pfam" id="PF00248"/>
    </source>
</evidence>
<organism evidence="3 4">
    <name type="scientific">Scytalidium lignicola</name>
    <name type="common">Hyphomycete</name>
    <dbReference type="NCBI Taxonomy" id="5539"/>
    <lineage>
        <taxon>Eukaryota</taxon>
        <taxon>Fungi</taxon>
        <taxon>Dikarya</taxon>
        <taxon>Ascomycota</taxon>
        <taxon>Pezizomycotina</taxon>
        <taxon>Leotiomycetes</taxon>
        <taxon>Leotiomycetes incertae sedis</taxon>
        <taxon>Scytalidium</taxon>
    </lineage>
</organism>
<accession>A0A3E2GZM3</accession>
<dbReference type="GO" id="GO:0005737">
    <property type="term" value="C:cytoplasm"/>
    <property type="evidence" value="ECO:0007669"/>
    <property type="project" value="TreeGrafter"/>
</dbReference>
<dbReference type="GO" id="GO:0016491">
    <property type="term" value="F:oxidoreductase activity"/>
    <property type="evidence" value="ECO:0007669"/>
    <property type="project" value="UniProtKB-KW"/>
</dbReference>
<dbReference type="PANTHER" id="PTHR43625">
    <property type="entry name" value="AFLATOXIN B1 ALDEHYDE REDUCTASE"/>
    <property type="match status" value="1"/>
</dbReference>
<dbReference type="AlphaFoldDB" id="A0A3E2GZM3"/>
<dbReference type="EMBL" id="NCSJ02000252">
    <property type="protein sequence ID" value="RFU26610.1"/>
    <property type="molecule type" value="Genomic_DNA"/>
</dbReference>
<dbReference type="PRINTS" id="PR00069">
    <property type="entry name" value="ALDKETRDTASE"/>
</dbReference>
<dbReference type="SUPFAM" id="SSF51430">
    <property type="entry name" value="NAD(P)-linked oxidoreductase"/>
    <property type="match status" value="1"/>
</dbReference>
<proteinExistence type="predicted"/>
<sequence>MTSAAAKLPTRQLGRGGPQVTTLGYGAMGLRTSYGPAGTDEERFVILDAAYDRGLLFWDTADVYGDNEDLLGKWFKLTGKRDEIFLASKFGAGVLPNGEVFIRSDPEYVFEACEKSLKRLGVDCIDLYYHHRLDMKTPIEKTVAAMVELKKQGKIKYLGLSEISADTLRRAHTVHPITAIQVEYSPFSMDIENPQIGLLKLAKELGVAVIAYSPLGRGMLTGLYRSPDDFPEDDIRRIMPRFSKENFAKNFELVEKIAAFAKQKGCTPGQLTLAWIFRQWDMIFPIPGTKKIKYLEENIGALDVKLIDEEDTKIRDAIEAAEVIGGRYSDIFSSNLLADTPPLE</sequence>
<evidence type="ECO:0000256" key="1">
    <source>
        <dbReference type="ARBA" id="ARBA00023002"/>
    </source>
</evidence>
<feature type="domain" description="NADP-dependent oxidoreductase" evidence="2">
    <location>
        <begin position="23"/>
        <end position="317"/>
    </location>
</feature>
<dbReference type="InterPro" id="IPR036812">
    <property type="entry name" value="NAD(P)_OxRdtase_dom_sf"/>
</dbReference>
<feature type="non-terminal residue" evidence="3">
    <location>
        <position position="344"/>
    </location>
</feature>
<keyword evidence="1" id="KW-0560">Oxidoreductase</keyword>
<dbReference type="PANTHER" id="PTHR43625:SF40">
    <property type="entry name" value="ALDO-KETO REDUCTASE YAKC [NADP(+)]"/>
    <property type="match status" value="1"/>
</dbReference>